<evidence type="ECO:0000256" key="2">
    <source>
        <dbReference type="ARBA" id="ARBA00022723"/>
    </source>
</evidence>
<evidence type="ECO:0000313" key="5">
    <source>
        <dbReference type="Proteomes" id="UP000003879"/>
    </source>
</evidence>
<dbReference type="AlphaFoldDB" id="A0A0E2B5N6"/>
<dbReference type="CDD" id="cd07249">
    <property type="entry name" value="MMCE"/>
    <property type="match status" value="1"/>
</dbReference>
<comment type="similarity">
    <text evidence="1">Belongs to the methylmalonyl-CoA epimerase family.</text>
</comment>
<gene>
    <name evidence="4" type="ORF">HMPREF1056_00841</name>
</gene>
<organism evidence="4 5">
    <name type="scientific">Bacteroides fragilis CL07T12C05</name>
    <dbReference type="NCBI Taxonomy" id="997883"/>
    <lineage>
        <taxon>Bacteria</taxon>
        <taxon>Pseudomonadati</taxon>
        <taxon>Bacteroidota</taxon>
        <taxon>Bacteroidia</taxon>
        <taxon>Bacteroidales</taxon>
        <taxon>Bacteroidaceae</taxon>
        <taxon>Bacteroides</taxon>
    </lineage>
</organism>
<dbReference type="RefSeq" id="WP_005775533.1">
    <property type="nucleotide sequence ID" value="NZ_JH724215.1"/>
</dbReference>
<sequence length="133" mass="14947">MLPDFKFHHIGIAVFDIDDTAQYYIDAGYQKTETVIDTIQNVKICFLTKEGMPMLELLAPVDENSPVNRTLDKMGVTPYHCCYSVDDMEGAIARLKKIKFVPLIKAVEACAIGGRRVCFLFNKKVGLIELVES</sequence>
<proteinExistence type="inferred from homology"/>
<dbReference type="PANTHER" id="PTHR43048:SF3">
    <property type="entry name" value="METHYLMALONYL-COA EPIMERASE, MITOCHONDRIAL"/>
    <property type="match status" value="1"/>
</dbReference>
<dbReference type="Gene3D" id="3.10.180.10">
    <property type="entry name" value="2,3-Dihydroxybiphenyl 1,2-Dioxygenase, domain 1"/>
    <property type="match status" value="1"/>
</dbReference>
<dbReference type="HOGENOM" id="CLU_046006_5_4_10"/>
<comment type="caution">
    <text evidence="4">The sequence shown here is derived from an EMBL/GenBank/DDBJ whole genome shotgun (WGS) entry which is preliminary data.</text>
</comment>
<dbReference type="GO" id="GO:0004493">
    <property type="term" value="F:methylmalonyl-CoA epimerase activity"/>
    <property type="evidence" value="ECO:0007669"/>
    <property type="project" value="TreeGrafter"/>
</dbReference>
<keyword evidence="2" id="KW-0479">Metal-binding</keyword>
<evidence type="ECO:0000259" key="3">
    <source>
        <dbReference type="PROSITE" id="PS51819"/>
    </source>
</evidence>
<dbReference type="Proteomes" id="UP000003879">
    <property type="component" value="Unassembled WGS sequence"/>
</dbReference>
<dbReference type="PROSITE" id="PS51819">
    <property type="entry name" value="VOC"/>
    <property type="match status" value="1"/>
</dbReference>
<evidence type="ECO:0000256" key="1">
    <source>
        <dbReference type="ARBA" id="ARBA00009308"/>
    </source>
</evidence>
<dbReference type="PATRIC" id="fig|997883.3.peg.894"/>
<evidence type="ECO:0000313" key="4">
    <source>
        <dbReference type="EMBL" id="EIY99540.1"/>
    </source>
</evidence>
<dbReference type="InterPro" id="IPR037523">
    <property type="entry name" value="VOC_core"/>
</dbReference>
<name>A0A0E2B5N6_BACFG</name>
<reference evidence="4 5" key="1">
    <citation type="submission" date="2012-02" db="EMBL/GenBank/DDBJ databases">
        <title>The Genome Sequence of Bacteroides fragilis CL07T12C05.</title>
        <authorList>
            <consortium name="The Broad Institute Genome Sequencing Platform"/>
            <person name="Earl A."/>
            <person name="Ward D."/>
            <person name="Feldgarden M."/>
            <person name="Gevers D."/>
            <person name="Zitomersky N.L."/>
            <person name="Coyne M.J."/>
            <person name="Comstock L.E."/>
            <person name="Young S.K."/>
            <person name="Zeng Q."/>
            <person name="Gargeya S."/>
            <person name="Fitzgerald M."/>
            <person name="Haas B."/>
            <person name="Abouelleil A."/>
            <person name="Alvarado L."/>
            <person name="Arachchi H.M."/>
            <person name="Berlin A."/>
            <person name="Chapman S.B."/>
            <person name="Gearin G."/>
            <person name="Goldberg J."/>
            <person name="Griggs A."/>
            <person name="Gujja S."/>
            <person name="Hansen M."/>
            <person name="Heiman D."/>
            <person name="Howarth C."/>
            <person name="Larimer J."/>
            <person name="Lui A."/>
            <person name="MacDonald P.J.P."/>
            <person name="McCowen C."/>
            <person name="Montmayeur A."/>
            <person name="Murphy C."/>
            <person name="Neiman D."/>
            <person name="Pearson M."/>
            <person name="Priest M."/>
            <person name="Roberts A."/>
            <person name="Saif S."/>
            <person name="Shea T."/>
            <person name="Sisk P."/>
            <person name="Stolte C."/>
            <person name="Sykes S."/>
            <person name="Wortman J."/>
            <person name="Nusbaum C."/>
            <person name="Birren B."/>
        </authorList>
    </citation>
    <scope>NUCLEOTIDE SEQUENCE [LARGE SCALE GENOMIC DNA]</scope>
    <source>
        <strain evidence="4 5">CL07T12C05</strain>
    </source>
</reference>
<protein>
    <submittedName>
        <fullName evidence="4">Methylmalonyl-CoA epimerase</fullName>
    </submittedName>
</protein>
<dbReference type="InterPro" id="IPR029068">
    <property type="entry name" value="Glyas_Bleomycin-R_OHBP_Dase"/>
</dbReference>
<dbReference type="PANTHER" id="PTHR43048">
    <property type="entry name" value="METHYLMALONYL-COA EPIMERASE"/>
    <property type="match status" value="1"/>
</dbReference>
<dbReference type="Pfam" id="PF13669">
    <property type="entry name" value="Glyoxalase_4"/>
    <property type="match status" value="1"/>
</dbReference>
<accession>A0A0E2B5N6</accession>
<dbReference type="GO" id="GO:0046491">
    <property type="term" value="P:L-methylmalonyl-CoA metabolic process"/>
    <property type="evidence" value="ECO:0007669"/>
    <property type="project" value="TreeGrafter"/>
</dbReference>
<dbReference type="SUPFAM" id="SSF54593">
    <property type="entry name" value="Glyoxalase/Bleomycin resistance protein/Dihydroxybiphenyl dioxygenase"/>
    <property type="match status" value="1"/>
</dbReference>
<dbReference type="InterPro" id="IPR051785">
    <property type="entry name" value="MMCE/EMCE_epimerase"/>
</dbReference>
<dbReference type="GO" id="GO:0046872">
    <property type="term" value="F:metal ion binding"/>
    <property type="evidence" value="ECO:0007669"/>
    <property type="project" value="UniProtKB-KW"/>
</dbReference>
<dbReference type="EMBL" id="AGXN01000005">
    <property type="protein sequence ID" value="EIY99540.1"/>
    <property type="molecule type" value="Genomic_DNA"/>
</dbReference>
<feature type="domain" description="VOC" evidence="3">
    <location>
        <begin position="6"/>
        <end position="133"/>
    </location>
</feature>
<dbReference type="InterPro" id="IPR017515">
    <property type="entry name" value="MeMalonyl-CoA_epimerase"/>
</dbReference>